<keyword evidence="1" id="KW-0472">Membrane</keyword>
<dbReference type="EMBL" id="JASMQC010000060">
    <property type="protein sequence ID" value="KAK1928620.1"/>
    <property type="molecule type" value="Genomic_DNA"/>
</dbReference>
<evidence type="ECO:0000313" key="3">
    <source>
        <dbReference type="Proteomes" id="UP001259832"/>
    </source>
</evidence>
<gene>
    <name evidence="2" type="ORF">P3T76_015921</name>
</gene>
<evidence type="ECO:0000313" key="2">
    <source>
        <dbReference type="EMBL" id="KAK1928620.1"/>
    </source>
</evidence>
<dbReference type="AlphaFoldDB" id="A0AAD9FYJ7"/>
<reference evidence="2" key="1">
    <citation type="submission" date="2023-08" db="EMBL/GenBank/DDBJ databases">
        <title>Reference Genome Resource for the Citrus Pathogen Phytophthora citrophthora.</title>
        <authorList>
            <person name="Moller H."/>
            <person name="Coetzee B."/>
            <person name="Rose L.J."/>
            <person name="Van Niekerk J.M."/>
        </authorList>
    </citation>
    <scope>NUCLEOTIDE SEQUENCE</scope>
    <source>
        <strain evidence="2">STE-U-9442</strain>
    </source>
</reference>
<keyword evidence="3" id="KW-1185">Reference proteome</keyword>
<name>A0AAD9FYJ7_9STRA</name>
<keyword evidence="1" id="KW-1133">Transmembrane helix</keyword>
<evidence type="ECO:0000256" key="1">
    <source>
        <dbReference type="SAM" id="Phobius"/>
    </source>
</evidence>
<proteinExistence type="predicted"/>
<sequence>MLLEEIVSVVVISVYLPIIPVVLVVMGSESLLPLESAVLAGVFSVDWFDKNARIKQYNRDNAVKMKMKVL</sequence>
<comment type="caution">
    <text evidence="2">The sequence shown here is derived from an EMBL/GenBank/DDBJ whole genome shotgun (WGS) entry which is preliminary data.</text>
</comment>
<keyword evidence="1" id="KW-0812">Transmembrane</keyword>
<organism evidence="2 3">
    <name type="scientific">Phytophthora citrophthora</name>
    <dbReference type="NCBI Taxonomy" id="4793"/>
    <lineage>
        <taxon>Eukaryota</taxon>
        <taxon>Sar</taxon>
        <taxon>Stramenopiles</taxon>
        <taxon>Oomycota</taxon>
        <taxon>Peronosporomycetes</taxon>
        <taxon>Peronosporales</taxon>
        <taxon>Peronosporaceae</taxon>
        <taxon>Phytophthora</taxon>
    </lineage>
</organism>
<dbReference type="Proteomes" id="UP001259832">
    <property type="component" value="Unassembled WGS sequence"/>
</dbReference>
<accession>A0AAD9FYJ7</accession>
<protein>
    <submittedName>
        <fullName evidence="2">Uncharacterized protein</fullName>
    </submittedName>
</protein>
<feature type="transmembrane region" description="Helical" evidence="1">
    <location>
        <begin position="6"/>
        <end position="26"/>
    </location>
</feature>